<dbReference type="AlphaFoldDB" id="A0A699XMZ5"/>
<organism evidence="1">
    <name type="scientific">Tanacetum cinerariifolium</name>
    <name type="common">Dalmatian daisy</name>
    <name type="synonym">Chrysanthemum cinerariifolium</name>
    <dbReference type="NCBI Taxonomy" id="118510"/>
    <lineage>
        <taxon>Eukaryota</taxon>
        <taxon>Viridiplantae</taxon>
        <taxon>Streptophyta</taxon>
        <taxon>Embryophyta</taxon>
        <taxon>Tracheophyta</taxon>
        <taxon>Spermatophyta</taxon>
        <taxon>Magnoliopsida</taxon>
        <taxon>eudicotyledons</taxon>
        <taxon>Gunneridae</taxon>
        <taxon>Pentapetalae</taxon>
        <taxon>asterids</taxon>
        <taxon>campanulids</taxon>
        <taxon>Asterales</taxon>
        <taxon>Asteraceae</taxon>
        <taxon>Asteroideae</taxon>
        <taxon>Anthemideae</taxon>
        <taxon>Anthemidinae</taxon>
        <taxon>Tanacetum</taxon>
    </lineage>
</organism>
<dbReference type="EMBL" id="BKCJ011887531">
    <property type="protein sequence ID" value="GFD61159.1"/>
    <property type="molecule type" value="Genomic_DNA"/>
</dbReference>
<evidence type="ECO:0000313" key="1">
    <source>
        <dbReference type="EMBL" id="GFD61159.1"/>
    </source>
</evidence>
<feature type="non-terminal residue" evidence="1">
    <location>
        <position position="1"/>
    </location>
</feature>
<reference evidence="1" key="1">
    <citation type="journal article" date="2019" name="Sci. Rep.">
        <title>Draft genome of Tanacetum cinerariifolium, the natural source of mosquito coil.</title>
        <authorList>
            <person name="Yamashiro T."/>
            <person name="Shiraishi A."/>
            <person name="Satake H."/>
            <person name="Nakayama K."/>
        </authorList>
    </citation>
    <scope>NUCLEOTIDE SEQUENCE</scope>
</reference>
<name>A0A699XMZ5_TANCI</name>
<gene>
    <name evidence="1" type="ORF">Tci_933128</name>
</gene>
<protein>
    <submittedName>
        <fullName evidence="1">Uncharacterized protein</fullName>
    </submittedName>
</protein>
<sequence>SKQGQAQFAGLSLVAEGGLLGRGSGQGPAVIEGAADGQFQVVFIRHAQQHPLGLTVDDHAAEADAVEGGGLMFPDGQIA</sequence>
<feature type="non-terminal residue" evidence="1">
    <location>
        <position position="79"/>
    </location>
</feature>
<proteinExistence type="predicted"/>
<accession>A0A699XMZ5</accession>
<comment type="caution">
    <text evidence="1">The sequence shown here is derived from an EMBL/GenBank/DDBJ whole genome shotgun (WGS) entry which is preliminary data.</text>
</comment>